<protein>
    <recommendedName>
        <fullName evidence="1">DUF3778 domain-containing protein</fullName>
    </recommendedName>
</protein>
<accession>A0A0D9Y8J5</accession>
<reference evidence="2" key="2">
    <citation type="submission" date="2015-04" db="UniProtKB">
        <authorList>
            <consortium name="EnsemblPlants"/>
        </authorList>
    </citation>
    <scope>IDENTIFICATION</scope>
</reference>
<dbReference type="AlphaFoldDB" id="A0A0D9Y8J5"/>
<evidence type="ECO:0000313" key="2">
    <source>
        <dbReference type="EnsemblPlants" id="OGLUM01G17810.1"/>
    </source>
</evidence>
<dbReference type="HOGENOM" id="CLU_068342_0_0_1"/>
<reference evidence="2" key="3">
    <citation type="submission" date="2018-05" db="EMBL/GenBank/DDBJ databases">
        <title>OgluRS3 (Oryza glumaepatula Reference Sequence Version 3).</title>
        <authorList>
            <person name="Zhang J."/>
            <person name="Kudrna D."/>
            <person name="Lee S."/>
            <person name="Talag J."/>
            <person name="Welchert J."/>
            <person name="Wing R.A."/>
        </authorList>
    </citation>
    <scope>NUCLEOTIDE SEQUENCE [LARGE SCALE GENOMIC DNA]</scope>
</reference>
<proteinExistence type="predicted"/>
<dbReference type="Pfam" id="PF12620">
    <property type="entry name" value="DUF3778"/>
    <property type="match status" value="1"/>
</dbReference>
<feature type="domain" description="DUF3778" evidence="1">
    <location>
        <begin position="119"/>
        <end position="157"/>
    </location>
</feature>
<dbReference type="InterPro" id="IPR022256">
    <property type="entry name" value="DUF3778"/>
</dbReference>
<dbReference type="EnsemblPlants" id="OGLUM01G17810.1">
    <property type="protein sequence ID" value="OGLUM01G17810.1"/>
    <property type="gene ID" value="OGLUM01G17810"/>
</dbReference>
<sequence length="253" mass="25784">MEVGDGGGVADVARLGDGDAITTEDDGGGADPGCGDGGGSGCSDAAHGSGGGSNAAHGDGGCTDAARGCAVTASGGDDCAVVAYVGVGGVSLVLLLHLVQVCSSPTLCYREHLSMVVLFTASGGIHAGCAIRVELKLLRFNGELRGEVWLSPVKLTPKSTAQQQISNLCSFCGGDRRGLTVRQAVCMLKETQGCNRRGFAAAPCRFAPSALPSFRRLFVFLIQFSILYSVHLAVSVDDVRGLALLICCSNICV</sequence>
<reference evidence="2" key="1">
    <citation type="submission" date="2013-08" db="EMBL/GenBank/DDBJ databases">
        <title>Oryza genome evolution.</title>
        <authorList>
            <person name="Wing R.A."/>
            <person name="Panaud O."/>
            <person name="Oliveira A.C."/>
        </authorList>
    </citation>
    <scope>NUCLEOTIDE SEQUENCE</scope>
</reference>
<dbReference type="Proteomes" id="UP000026961">
    <property type="component" value="Chromosome 1"/>
</dbReference>
<evidence type="ECO:0000313" key="3">
    <source>
        <dbReference type="Proteomes" id="UP000026961"/>
    </source>
</evidence>
<keyword evidence="3" id="KW-1185">Reference proteome</keyword>
<evidence type="ECO:0000259" key="1">
    <source>
        <dbReference type="Pfam" id="PF12620"/>
    </source>
</evidence>
<dbReference type="Gramene" id="OGLUM01G17810.1">
    <property type="protein sequence ID" value="OGLUM01G17810.1"/>
    <property type="gene ID" value="OGLUM01G17810"/>
</dbReference>
<organism evidence="2">
    <name type="scientific">Oryza glumipatula</name>
    <dbReference type="NCBI Taxonomy" id="40148"/>
    <lineage>
        <taxon>Eukaryota</taxon>
        <taxon>Viridiplantae</taxon>
        <taxon>Streptophyta</taxon>
        <taxon>Embryophyta</taxon>
        <taxon>Tracheophyta</taxon>
        <taxon>Spermatophyta</taxon>
        <taxon>Magnoliopsida</taxon>
        <taxon>Liliopsida</taxon>
        <taxon>Poales</taxon>
        <taxon>Poaceae</taxon>
        <taxon>BOP clade</taxon>
        <taxon>Oryzoideae</taxon>
        <taxon>Oryzeae</taxon>
        <taxon>Oryzinae</taxon>
        <taxon>Oryza</taxon>
    </lineage>
</organism>
<name>A0A0D9Y8J5_9ORYZ</name>